<organism evidence="1">
    <name type="scientific">Picea glauca</name>
    <name type="common">White spruce</name>
    <name type="synonym">Pinus glauca</name>
    <dbReference type="NCBI Taxonomy" id="3330"/>
    <lineage>
        <taxon>Eukaryota</taxon>
        <taxon>Viridiplantae</taxon>
        <taxon>Streptophyta</taxon>
        <taxon>Embryophyta</taxon>
        <taxon>Tracheophyta</taxon>
        <taxon>Spermatophyta</taxon>
        <taxon>Pinopsida</taxon>
        <taxon>Pinidae</taxon>
        <taxon>Conifers I</taxon>
        <taxon>Pinales</taxon>
        <taxon>Pinaceae</taxon>
        <taxon>Picea</taxon>
    </lineage>
</organism>
<geneLocation type="mitochondrion" evidence="1"/>
<sequence length="219" mass="26264">MRNLYEDLQVVRDMQTTLGERFIDYFERHGQPEEYEIEELEDKYLLLDWIACQLSFHRPIKTKQLLIYGVPNMQKTALFHILSRVLRIYFTSSRGDDLTGAHNYYDLWVFDESHEPKDSRGFHKKANVPIVMIANKLQVSMRDQEPFRARYIRMRISSNIHDLDEGRIIARLWGCIRRRVCNSPFAFFSTTPNHVHLYYNYCESSFPAKYRRLQQRTSI</sequence>
<evidence type="ECO:0000313" key="1">
    <source>
        <dbReference type="EMBL" id="KUM48328.1"/>
    </source>
</evidence>
<accession>A0A101LZZ3</accession>
<dbReference type="AlphaFoldDB" id="A0A101LZZ3"/>
<name>A0A101LZZ3_PICGL</name>
<proteinExistence type="predicted"/>
<keyword evidence="1" id="KW-0496">Mitochondrion</keyword>
<gene>
    <name evidence="1" type="ORF">ABT39_MTgene5328</name>
</gene>
<reference evidence="1" key="1">
    <citation type="journal article" date="2015" name="Genome Biol. Evol.">
        <title>Organellar Genomes of White Spruce (Picea glauca): Assembly and Annotation.</title>
        <authorList>
            <person name="Jackman S.D."/>
            <person name="Warren R.L."/>
            <person name="Gibb E.A."/>
            <person name="Vandervalk B.P."/>
            <person name="Mohamadi H."/>
            <person name="Chu J."/>
            <person name="Raymond A."/>
            <person name="Pleasance S."/>
            <person name="Coope R."/>
            <person name="Wildung M.R."/>
            <person name="Ritland C.E."/>
            <person name="Bousquet J."/>
            <person name="Jones S.J."/>
            <person name="Bohlmann J."/>
            <person name="Birol I."/>
        </authorList>
    </citation>
    <scope>NUCLEOTIDE SEQUENCE [LARGE SCALE GENOMIC DNA]</scope>
    <source>
        <tissue evidence="1">Flushing bud</tissue>
    </source>
</reference>
<protein>
    <submittedName>
        <fullName evidence="1">Uncharacterized protein</fullName>
    </submittedName>
</protein>
<comment type="caution">
    <text evidence="1">The sequence shown here is derived from an EMBL/GenBank/DDBJ whole genome shotgun (WGS) entry which is preliminary data.</text>
</comment>
<dbReference type="EMBL" id="LKAM01000006">
    <property type="protein sequence ID" value="KUM48328.1"/>
    <property type="molecule type" value="Genomic_DNA"/>
</dbReference>